<dbReference type="InterPro" id="IPR006917">
    <property type="entry name" value="SOUL_heme-bd"/>
</dbReference>
<feature type="compositionally biased region" description="Basic and acidic residues" evidence="2">
    <location>
        <begin position="1"/>
        <end position="10"/>
    </location>
</feature>
<accession>A7SV76</accession>
<dbReference type="FunFam" id="3.20.80.10:FF:000002">
    <property type="entry name" value="Heme-binding protein 2"/>
    <property type="match status" value="1"/>
</dbReference>
<feature type="region of interest" description="Disordered" evidence="2">
    <location>
        <begin position="1"/>
        <end position="27"/>
    </location>
</feature>
<gene>
    <name evidence="3" type="ORF">NEMVEDRAFT_v1g217985</name>
</gene>
<dbReference type="Pfam" id="PF04832">
    <property type="entry name" value="SOUL"/>
    <property type="match status" value="1"/>
</dbReference>
<evidence type="ECO:0000313" key="4">
    <source>
        <dbReference type="Proteomes" id="UP000001593"/>
    </source>
</evidence>
<dbReference type="EMBL" id="DS469827">
    <property type="protein sequence ID" value="EDO32390.1"/>
    <property type="molecule type" value="Genomic_DNA"/>
</dbReference>
<reference evidence="3 4" key="1">
    <citation type="journal article" date="2007" name="Science">
        <title>Sea anemone genome reveals ancestral eumetazoan gene repertoire and genomic organization.</title>
        <authorList>
            <person name="Putnam N.H."/>
            <person name="Srivastava M."/>
            <person name="Hellsten U."/>
            <person name="Dirks B."/>
            <person name="Chapman J."/>
            <person name="Salamov A."/>
            <person name="Terry A."/>
            <person name="Shapiro H."/>
            <person name="Lindquist E."/>
            <person name="Kapitonov V.V."/>
            <person name="Jurka J."/>
            <person name="Genikhovich G."/>
            <person name="Grigoriev I.V."/>
            <person name="Lucas S.M."/>
            <person name="Steele R.E."/>
            <person name="Finnerty J.R."/>
            <person name="Technau U."/>
            <person name="Martindale M.Q."/>
            <person name="Rokhsar D.S."/>
        </authorList>
    </citation>
    <scope>NUCLEOTIDE SEQUENCE [LARGE SCALE GENOMIC DNA]</scope>
    <source>
        <strain evidence="4">CH2 X CH6</strain>
    </source>
</reference>
<protein>
    <recommendedName>
        <fullName evidence="5">Heme-binding protein 2</fullName>
    </recommendedName>
</protein>
<dbReference type="OMA" id="DYEYRQY"/>
<dbReference type="HOGENOM" id="CLU_068699_2_1_1"/>
<dbReference type="InterPro" id="IPR011256">
    <property type="entry name" value="Reg_factor_effector_dom_sf"/>
</dbReference>
<dbReference type="KEGG" id="nve:5503419"/>
<dbReference type="PhylomeDB" id="A7SV76"/>
<evidence type="ECO:0000256" key="1">
    <source>
        <dbReference type="ARBA" id="ARBA00009817"/>
    </source>
</evidence>
<dbReference type="PANTHER" id="PTHR11220">
    <property type="entry name" value="HEME-BINDING PROTEIN-RELATED"/>
    <property type="match status" value="1"/>
</dbReference>
<dbReference type="Gene3D" id="3.20.80.10">
    <property type="entry name" value="Regulatory factor, effector binding domain"/>
    <property type="match status" value="1"/>
</dbReference>
<sequence>MGVCFSRHDDSEEDDEPKDSFTKPTHYRKREGPRYGVLNFTQDYQYRQYEPSTWVCVRINRVSYKTALKSGSSILTKYFQGHNGPEKEMTETCPVRVQIDFKQDLESNGDFVVSMHLPWENRARPPAPKHPDMFIQDFPEQFAYAQIFEGVPNEGEVKERLDNLTGVLERGGLGFERFEYFSSRFESPFSLKKKTHEVMVIAKNK</sequence>
<evidence type="ECO:0000313" key="3">
    <source>
        <dbReference type="EMBL" id="EDO32390.1"/>
    </source>
</evidence>
<dbReference type="AlphaFoldDB" id="A7SV76"/>
<evidence type="ECO:0008006" key="5">
    <source>
        <dbReference type="Google" id="ProtNLM"/>
    </source>
</evidence>
<dbReference type="SUPFAM" id="SSF55136">
    <property type="entry name" value="Probable bacterial effector-binding domain"/>
    <property type="match status" value="1"/>
</dbReference>
<evidence type="ECO:0000256" key="2">
    <source>
        <dbReference type="SAM" id="MobiDB-lite"/>
    </source>
</evidence>
<name>A7SV76_NEMVE</name>
<dbReference type="InParanoid" id="A7SV76"/>
<dbReference type="Proteomes" id="UP000001593">
    <property type="component" value="Unassembled WGS sequence"/>
</dbReference>
<dbReference type="OrthoDB" id="6424451at2759"/>
<keyword evidence="4" id="KW-1185">Reference proteome</keyword>
<dbReference type="PANTHER" id="PTHR11220:SF1">
    <property type="entry name" value="HEME-BINDING PROTEIN 2"/>
    <property type="match status" value="1"/>
</dbReference>
<organism evidence="3 4">
    <name type="scientific">Nematostella vectensis</name>
    <name type="common">Starlet sea anemone</name>
    <dbReference type="NCBI Taxonomy" id="45351"/>
    <lineage>
        <taxon>Eukaryota</taxon>
        <taxon>Metazoa</taxon>
        <taxon>Cnidaria</taxon>
        <taxon>Anthozoa</taxon>
        <taxon>Hexacorallia</taxon>
        <taxon>Actiniaria</taxon>
        <taxon>Edwardsiidae</taxon>
        <taxon>Nematostella</taxon>
    </lineage>
</organism>
<proteinExistence type="inferred from homology"/>
<comment type="similarity">
    <text evidence="1">Belongs to the HEBP family.</text>
</comment>